<dbReference type="InterPro" id="IPR029063">
    <property type="entry name" value="SAM-dependent_MTases_sf"/>
</dbReference>
<dbReference type="GO" id="GO:0009307">
    <property type="term" value="P:DNA restriction-modification system"/>
    <property type="evidence" value="ECO:0007669"/>
    <property type="project" value="UniProtKB-KW"/>
</dbReference>
<dbReference type="InterPro" id="IPR050390">
    <property type="entry name" value="C5-Methyltransferase"/>
</dbReference>
<dbReference type="GO" id="GO:0003886">
    <property type="term" value="F:DNA (cytosine-5-)-methyltransferase activity"/>
    <property type="evidence" value="ECO:0007669"/>
    <property type="project" value="UniProtKB-EC"/>
</dbReference>
<dbReference type="GO" id="GO:0032259">
    <property type="term" value="P:methylation"/>
    <property type="evidence" value="ECO:0007669"/>
    <property type="project" value="UniProtKB-KW"/>
</dbReference>
<protein>
    <recommendedName>
        <fullName evidence="1">DNA (cytosine-5-)-methyltransferase</fullName>
        <ecNumber evidence="1">2.1.1.37</ecNumber>
    </recommendedName>
</protein>
<keyword evidence="2 6" id="KW-0489">Methyltransferase</keyword>
<evidence type="ECO:0000256" key="1">
    <source>
        <dbReference type="ARBA" id="ARBA00011975"/>
    </source>
</evidence>
<keyword evidence="4 6" id="KW-0949">S-adenosyl-L-methionine</keyword>
<dbReference type="InterPro" id="IPR001525">
    <property type="entry name" value="C5_MeTfrase"/>
</dbReference>
<dbReference type="GO" id="GO:0044027">
    <property type="term" value="P:negative regulation of gene expression via chromosomal CpG island methylation"/>
    <property type="evidence" value="ECO:0007669"/>
    <property type="project" value="TreeGrafter"/>
</dbReference>
<dbReference type="PANTHER" id="PTHR10629:SF52">
    <property type="entry name" value="DNA (CYTOSINE-5)-METHYLTRANSFERASE 1"/>
    <property type="match status" value="1"/>
</dbReference>
<dbReference type="RefSeq" id="WP_074850476.1">
    <property type="nucleotide sequence ID" value="NZ_CBDRGN010000001.1"/>
</dbReference>
<organism evidence="7 8">
    <name type="scientific">Tsukamurella tyrosinosolvens</name>
    <dbReference type="NCBI Taxonomy" id="57704"/>
    <lineage>
        <taxon>Bacteria</taxon>
        <taxon>Bacillati</taxon>
        <taxon>Actinomycetota</taxon>
        <taxon>Actinomycetes</taxon>
        <taxon>Mycobacteriales</taxon>
        <taxon>Tsukamurellaceae</taxon>
        <taxon>Tsukamurella</taxon>
    </lineage>
</organism>
<reference evidence="8" key="1">
    <citation type="submission" date="2016-10" db="EMBL/GenBank/DDBJ databases">
        <authorList>
            <person name="Varghese N."/>
            <person name="Submissions S."/>
        </authorList>
    </citation>
    <scope>NUCLEOTIDE SEQUENCE [LARGE SCALE GENOMIC DNA]</scope>
    <source>
        <strain evidence="8">DSM 44234</strain>
    </source>
</reference>
<proteinExistence type="inferred from homology"/>
<name>A0A1H4R6G6_TSUTY</name>
<dbReference type="Pfam" id="PF00145">
    <property type="entry name" value="DNA_methylase"/>
    <property type="match status" value="2"/>
</dbReference>
<dbReference type="AlphaFoldDB" id="A0A1H4R6G6"/>
<comment type="similarity">
    <text evidence="6">Belongs to the class I-like SAM-binding methyltransferase superfamily. C5-methyltransferase family.</text>
</comment>
<dbReference type="Proteomes" id="UP000182241">
    <property type="component" value="Unassembled WGS sequence"/>
</dbReference>
<dbReference type="EC" id="2.1.1.37" evidence="1"/>
<dbReference type="PROSITE" id="PS51679">
    <property type="entry name" value="SAM_MT_C5"/>
    <property type="match status" value="1"/>
</dbReference>
<evidence type="ECO:0000256" key="5">
    <source>
        <dbReference type="ARBA" id="ARBA00022747"/>
    </source>
</evidence>
<sequence length="368" mass="39308">MGIEPRQDGLSRTGARIVDLFAGPGGLDVAATWLGLDSVGVELDPDAIATRRAAGLRTRPGDVRDVVPDDFPGCTVLAAGPPCQTFTVAGRGSGRLSLDLVLDLVGLVGERRIDQAASATEALDDQRTGLVLQPLIWAMTARWPYSAIVLEQVPAVLPVWEAMADVLRDQGYGVATGVLNAEQFGVPQTRRRAVLIARLGAGDREVSLPKPTHKRFRGVDDTAGLLDCVTMGDALPNLGDFEIVSNYGTGGDPRARGRRTADQPAFTVTGKISRNRLRSRNGTEGRLSSAQSGVLQTFPLDYPWSGRNVAQQIGNAIPPLLALHVLVSALGLSGVELKEAVEVSRRPWFGRRDLPAKVMIRDVETASL</sequence>
<evidence type="ECO:0000313" key="8">
    <source>
        <dbReference type="Proteomes" id="UP000182241"/>
    </source>
</evidence>
<feature type="active site" evidence="6">
    <location>
        <position position="83"/>
    </location>
</feature>
<keyword evidence="3 6" id="KW-0808">Transferase</keyword>
<dbReference type="Gene3D" id="3.40.50.150">
    <property type="entry name" value="Vaccinia Virus protein VP39"/>
    <property type="match status" value="1"/>
</dbReference>
<accession>A0A1H4R6G6</accession>
<evidence type="ECO:0000256" key="6">
    <source>
        <dbReference type="PROSITE-ProRule" id="PRU01016"/>
    </source>
</evidence>
<dbReference type="SUPFAM" id="SSF53335">
    <property type="entry name" value="S-adenosyl-L-methionine-dependent methyltransferases"/>
    <property type="match status" value="1"/>
</dbReference>
<keyword evidence="5" id="KW-0680">Restriction system</keyword>
<dbReference type="GO" id="GO:0003677">
    <property type="term" value="F:DNA binding"/>
    <property type="evidence" value="ECO:0007669"/>
    <property type="project" value="TreeGrafter"/>
</dbReference>
<dbReference type="PANTHER" id="PTHR10629">
    <property type="entry name" value="CYTOSINE-SPECIFIC METHYLTRANSFERASE"/>
    <property type="match status" value="1"/>
</dbReference>
<dbReference type="STRING" id="57704.SAMN04489793_1947"/>
<dbReference type="OrthoDB" id="9813719at2"/>
<evidence type="ECO:0000256" key="3">
    <source>
        <dbReference type="ARBA" id="ARBA00022679"/>
    </source>
</evidence>
<gene>
    <name evidence="7" type="ORF">SAMN04489793_1947</name>
</gene>
<evidence type="ECO:0000256" key="4">
    <source>
        <dbReference type="ARBA" id="ARBA00022691"/>
    </source>
</evidence>
<keyword evidence="8" id="KW-1185">Reference proteome</keyword>
<dbReference type="PRINTS" id="PR00105">
    <property type="entry name" value="C5METTRFRASE"/>
</dbReference>
<evidence type="ECO:0000313" key="7">
    <source>
        <dbReference type="EMBL" id="SEC27417.1"/>
    </source>
</evidence>
<dbReference type="Gene3D" id="3.90.120.10">
    <property type="entry name" value="DNA Methylase, subunit A, domain 2"/>
    <property type="match status" value="1"/>
</dbReference>
<evidence type="ECO:0000256" key="2">
    <source>
        <dbReference type="ARBA" id="ARBA00022603"/>
    </source>
</evidence>
<dbReference type="EMBL" id="FNSA01000003">
    <property type="protein sequence ID" value="SEC27417.1"/>
    <property type="molecule type" value="Genomic_DNA"/>
</dbReference>